<dbReference type="Proteomes" id="UP000002420">
    <property type="component" value="Chromosome"/>
</dbReference>
<evidence type="ECO:0000256" key="2">
    <source>
        <dbReference type="SAM" id="MobiDB-lite"/>
    </source>
</evidence>
<reference evidence="3 4" key="1">
    <citation type="submission" date="2008-05" db="EMBL/GenBank/DDBJ databases">
        <title>Complete sequence of chromosome of Geobacter lovleyi SZ.</title>
        <authorList>
            <consortium name="US DOE Joint Genome Institute"/>
            <person name="Lucas S."/>
            <person name="Copeland A."/>
            <person name="Lapidus A."/>
            <person name="Glavina del Rio T."/>
            <person name="Dalin E."/>
            <person name="Tice H."/>
            <person name="Bruce D."/>
            <person name="Goodwin L."/>
            <person name="Pitluck S."/>
            <person name="Chertkov O."/>
            <person name="Meincke L."/>
            <person name="Brettin T."/>
            <person name="Detter J.C."/>
            <person name="Han C."/>
            <person name="Tapia R."/>
            <person name="Kuske C.R."/>
            <person name="Schmutz J."/>
            <person name="Larimer F."/>
            <person name="Land M."/>
            <person name="Hauser L."/>
            <person name="Kyrpides N."/>
            <person name="Mikhailova N."/>
            <person name="Sung Y."/>
            <person name="Fletcher K.E."/>
            <person name="Ritalahti K.M."/>
            <person name="Loeffler F.E."/>
            <person name="Richardson P."/>
        </authorList>
    </citation>
    <scope>NUCLEOTIDE SEQUENCE [LARGE SCALE GENOMIC DNA]</scope>
    <source>
        <strain evidence="4">ATCC BAA-1151 / DSM 17278 / SZ</strain>
    </source>
</reference>
<dbReference type="InterPro" id="IPR011990">
    <property type="entry name" value="TPR-like_helical_dom_sf"/>
</dbReference>
<dbReference type="Pfam" id="PF14559">
    <property type="entry name" value="TPR_19"/>
    <property type="match status" value="2"/>
</dbReference>
<dbReference type="HOGENOM" id="CLU_432619_0_0_7"/>
<evidence type="ECO:0000313" key="4">
    <source>
        <dbReference type="Proteomes" id="UP000002420"/>
    </source>
</evidence>
<feature type="repeat" description="TPR" evidence="1">
    <location>
        <begin position="409"/>
        <end position="442"/>
    </location>
</feature>
<dbReference type="OrthoDB" id="5431950at2"/>
<name>B3EAN6_TRIL1</name>
<feature type="repeat" description="TPR" evidence="1">
    <location>
        <begin position="443"/>
        <end position="476"/>
    </location>
</feature>
<sequence>MYTKRTTVLPLLAGAFFLLTGFSWNFGGDRCKDALELANKLPAYSDDAARTKDEAQILSSCPDGAAAQFVQGLQAERSGNIDGAIAGYRRALQKEPGLAVASGNLGLLYLQKGLQDDAAVALTKGIAGQPLPAYHKALGKIMTDRKFYALALYHYGEASAKLPADAAVLAGQAEVYAAQGQTDRAVDEFRRALLLDPSHEQASLALAGIYLQQNQQEAALNLLKKASTANPRSSSLHLMLADIYEKNGDAKQAEYERLLGGKKVVVTEELPARAEGVVLGDQLAAKGEVDKAAEAYRAVLKQQPDAIEPLEKLGALYFRAGRDGDALLAYRDATHLGSSNPEVYYNLGLLYEKRNQLDEAVVAYKRAIEKRPAYAEARLKLADIRLGRGNTQEAVEQYVEFLKLKPESADIHLKLARIFVKNKNLNLAEESYKAVLKLAPDNPEANRELAAVYRAKGATDKAVEHYTKALELQEEDNESRNALVAIYVKDKKYDELAELLQEAVELAPDDANNHYKLGLIYDFKKEYDNAIASYKKAAELKPDHARALHALGRVYMKTGRLSEAREALEAARKADPNMEETSILLNNIRDEFNPVPRKISKSKKTKKGKIKSSGKSKGKSRKSSAKSSKAKASTKKKSP</sequence>
<dbReference type="RefSeq" id="WP_012471243.1">
    <property type="nucleotide sequence ID" value="NC_010814.1"/>
</dbReference>
<feature type="region of interest" description="Disordered" evidence="2">
    <location>
        <begin position="594"/>
        <end position="639"/>
    </location>
</feature>
<dbReference type="SMART" id="SM00028">
    <property type="entry name" value="TPR"/>
    <property type="match status" value="13"/>
</dbReference>
<dbReference type="InterPro" id="IPR019734">
    <property type="entry name" value="TPR_rpt"/>
</dbReference>
<feature type="repeat" description="TPR" evidence="1">
    <location>
        <begin position="375"/>
        <end position="408"/>
    </location>
</feature>
<proteinExistence type="predicted"/>
<dbReference type="GO" id="GO:0097363">
    <property type="term" value="F:protein O-acetylglucosaminyltransferase activity"/>
    <property type="evidence" value="ECO:0007669"/>
    <property type="project" value="TreeGrafter"/>
</dbReference>
<feature type="compositionally biased region" description="Basic residues" evidence="2">
    <location>
        <begin position="598"/>
        <end position="639"/>
    </location>
</feature>
<dbReference type="InterPro" id="IPR037919">
    <property type="entry name" value="OGT"/>
</dbReference>
<dbReference type="PROSITE" id="PS50293">
    <property type="entry name" value="TPR_REGION"/>
    <property type="match status" value="2"/>
</dbReference>
<keyword evidence="4" id="KW-1185">Reference proteome</keyword>
<keyword evidence="1" id="KW-0802">TPR repeat</keyword>
<accession>B3EAN6</accession>
<dbReference type="GO" id="GO:0006493">
    <property type="term" value="P:protein O-linked glycosylation"/>
    <property type="evidence" value="ECO:0007669"/>
    <property type="project" value="InterPro"/>
</dbReference>
<dbReference type="Pfam" id="PF13176">
    <property type="entry name" value="TPR_7"/>
    <property type="match status" value="1"/>
</dbReference>
<evidence type="ECO:0000313" key="3">
    <source>
        <dbReference type="EMBL" id="ACD96919.1"/>
    </source>
</evidence>
<feature type="repeat" description="TPR" evidence="1">
    <location>
        <begin position="511"/>
        <end position="544"/>
    </location>
</feature>
<feature type="repeat" description="TPR" evidence="1">
    <location>
        <begin position="341"/>
        <end position="374"/>
    </location>
</feature>
<dbReference type="SMART" id="SM00671">
    <property type="entry name" value="SEL1"/>
    <property type="match status" value="4"/>
</dbReference>
<feature type="repeat" description="TPR" evidence="1">
    <location>
        <begin position="166"/>
        <end position="199"/>
    </location>
</feature>
<dbReference type="Pfam" id="PF13181">
    <property type="entry name" value="TPR_8"/>
    <property type="match status" value="1"/>
</dbReference>
<dbReference type="Pfam" id="PF13432">
    <property type="entry name" value="TPR_16"/>
    <property type="match status" value="2"/>
</dbReference>
<dbReference type="SUPFAM" id="SSF48452">
    <property type="entry name" value="TPR-like"/>
    <property type="match status" value="3"/>
</dbReference>
<gene>
    <name evidence="3" type="ordered locus">Glov_3213</name>
</gene>
<dbReference type="PANTHER" id="PTHR44366">
    <property type="entry name" value="UDP-N-ACETYLGLUCOSAMINE--PEPTIDE N-ACETYLGLUCOSAMINYLTRANSFERASE 110 KDA SUBUNIT"/>
    <property type="match status" value="1"/>
</dbReference>
<feature type="repeat" description="TPR" evidence="1">
    <location>
        <begin position="477"/>
        <end position="510"/>
    </location>
</feature>
<evidence type="ECO:0000256" key="1">
    <source>
        <dbReference type="PROSITE-ProRule" id="PRU00339"/>
    </source>
</evidence>
<dbReference type="Pfam" id="PF13414">
    <property type="entry name" value="TPR_11"/>
    <property type="match status" value="1"/>
</dbReference>
<dbReference type="KEGG" id="glo:Glov_3213"/>
<feature type="repeat" description="TPR" evidence="1">
    <location>
        <begin position="200"/>
        <end position="233"/>
    </location>
</feature>
<dbReference type="InterPro" id="IPR006597">
    <property type="entry name" value="Sel1-like"/>
</dbReference>
<dbReference type="STRING" id="398767.Glov_3213"/>
<dbReference type="EMBL" id="CP001089">
    <property type="protein sequence ID" value="ACD96919.1"/>
    <property type="molecule type" value="Genomic_DNA"/>
</dbReference>
<dbReference type="Gene3D" id="1.25.40.10">
    <property type="entry name" value="Tetratricopeptide repeat domain"/>
    <property type="match status" value="3"/>
</dbReference>
<dbReference type="Pfam" id="PF00515">
    <property type="entry name" value="TPR_1"/>
    <property type="match status" value="1"/>
</dbReference>
<dbReference type="AlphaFoldDB" id="B3EAN6"/>
<feature type="repeat" description="TPR" evidence="1">
    <location>
        <begin position="545"/>
        <end position="578"/>
    </location>
</feature>
<protein>
    <submittedName>
        <fullName evidence="3">Tetratricopeptide TPR_2 repeat protein</fullName>
    </submittedName>
</protein>
<dbReference type="PANTHER" id="PTHR44366:SF1">
    <property type="entry name" value="UDP-N-ACETYLGLUCOSAMINE--PEPTIDE N-ACETYLGLUCOSAMINYLTRANSFERASE 110 KDA SUBUNIT"/>
    <property type="match status" value="1"/>
</dbReference>
<organism evidence="3 4">
    <name type="scientific">Trichlorobacter lovleyi (strain ATCC BAA-1151 / DSM 17278 / SZ)</name>
    <name type="common">Geobacter lovleyi</name>
    <dbReference type="NCBI Taxonomy" id="398767"/>
    <lineage>
        <taxon>Bacteria</taxon>
        <taxon>Pseudomonadati</taxon>
        <taxon>Thermodesulfobacteriota</taxon>
        <taxon>Desulfuromonadia</taxon>
        <taxon>Geobacterales</taxon>
        <taxon>Geobacteraceae</taxon>
        <taxon>Trichlorobacter</taxon>
    </lineage>
</organism>
<dbReference type="eggNOG" id="COG0457">
    <property type="taxonomic scope" value="Bacteria"/>
</dbReference>
<dbReference type="PROSITE" id="PS50005">
    <property type="entry name" value="TPR"/>
    <property type="match status" value="9"/>
</dbReference>